<name>A0A3D9VHU1_THECX</name>
<evidence type="ECO:0000256" key="8">
    <source>
        <dbReference type="SAM" id="Coils"/>
    </source>
</evidence>
<feature type="domain" description="DNA polymerase III delta subunit C-terminal" evidence="9">
    <location>
        <begin position="340"/>
        <end position="404"/>
    </location>
</feature>
<evidence type="ECO:0000313" key="10">
    <source>
        <dbReference type="EMBL" id="REF36871.1"/>
    </source>
</evidence>
<keyword evidence="3" id="KW-0808">Transferase</keyword>
<dbReference type="NCBIfam" id="TIGR00678">
    <property type="entry name" value="holB"/>
    <property type="match status" value="1"/>
</dbReference>
<dbReference type="GO" id="GO:0003677">
    <property type="term" value="F:DNA binding"/>
    <property type="evidence" value="ECO:0007669"/>
    <property type="project" value="InterPro"/>
</dbReference>
<dbReference type="InterPro" id="IPR015199">
    <property type="entry name" value="DNA_pol_III_delta_C"/>
</dbReference>
<keyword evidence="5" id="KW-0235">DNA replication</keyword>
<proteinExistence type="predicted"/>
<protein>
    <recommendedName>
        <fullName evidence="2">DNA polymerase III subunit delta'</fullName>
        <ecNumber evidence="1">2.7.7.7</ecNumber>
    </recommendedName>
</protein>
<dbReference type="Gene3D" id="3.40.50.300">
    <property type="entry name" value="P-loop containing nucleotide triphosphate hydrolases"/>
    <property type="match status" value="1"/>
</dbReference>
<dbReference type="GO" id="GO:0008408">
    <property type="term" value="F:3'-5' exonuclease activity"/>
    <property type="evidence" value="ECO:0007669"/>
    <property type="project" value="InterPro"/>
</dbReference>
<organism evidence="10 11">
    <name type="scientific">Thermasporomyces composti</name>
    <dbReference type="NCBI Taxonomy" id="696763"/>
    <lineage>
        <taxon>Bacteria</taxon>
        <taxon>Bacillati</taxon>
        <taxon>Actinomycetota</taxon>
        <taxon>Actinomycetes</taxon>
        <taxon>Propionibacteriales</taxon>
        <taxon>Nocardioidaceae</taxon>
        <taxon>Thermasporomyces</taxon>
    </lineage>
</organism>
<evidence type="ECO:0000313" key="11">
    <source>
        <dbReference type="Proteomes" id="UP000256485"/>
    </source>
</evidence>
<evidence type="ECO:0000256" key="5">
    <source>
        <dbReference type="ARBA" id="ARBA00022705"/>
    </source>
</evidence>
<dbReference type="SUPFAM" id="SSF52540">
    <property type="entry name" value="P-loop containing nucleoside triphosphate hydrolases"/>
    <property type="match status" value="1"/>
</dbReference>
<dbReference type="RefSeq" id="WP_115850432.1">
    <property type="nucleotide sequence ID" value="NZ_QTUC01000001.1"/>
</dbReference>
<evidence type="ECO:0000259" key="9">
    <source>
        <dbReference type="Pfam" id="PF09115"/>
    </source>
</evidence>
<dbReference type="PANTHER" id="PTHR11669">
    <property type="entry name" value="REPLICATION FACTOR C / DNA POLYMERASE III GAMMA-TAU SUBUNIT"/>
    <property type="match status" value="1"/>
</dbReference>
<evidence type="ECO:0000256" key="4">
    <source>
        <dbReference type="ARBA" id="ARBA00022695"/>
    </source>
</evidence>
<keyword evidence="6" id="KW-0239">DNA-directed DNA polymerase</keyword>
<dbReference type="NCBIfam" id="NF005926">
    <property type="entry name" value="PRK07940.1"/>
    <property type="match status" value="1"/>
</dbReference>
<dbReference type="InterPro" id="IPR050238">
    <property type="entry name" value="DNA_Rep/Repair_Clamp_Loader"/>
</dbReference>
<accession>A0A3D9VHU1</accession>
<dbReference type="InterPro" id="IPR027417">
    <property type="entry name" value="P-loop_NTPase"/>
</dbReference>
<feature type="coiled-coil region" evidence="8">
    <location>
        <begin position="262"/>
        <end position="330"/>
    </location>
</feature>
<comment type="catalytic activity">
    <reaction evidence="7">
        <text>DNA(n) + a 2'-deoxyribonucleoside 5'-triphosphate = DNA(n+1) + diphosphate</text>
        <dbReference type="Rhea" id="RHEA:22508"/>
        <dbReference type="Rhea" id="RHEA-COMP:17339"/>
        <dbReference type="Rhea" id="RHEA-COMP:17340"/>
        <dbReference type="ChEBI" id="CHEBI:33019"/>
        <dbReference type="ChEBI" id="CHEBI:61560"/>
        <dbReference type="ChEBI" id="CHEBI:173112"/>
        <dbReference type="EC" id="2.7.7.7"/>
    </reaction>
</comment>
<dbReference type="Proteomes" id="UP000256485">
    <property type="component" value="Unassembled WGS sequence"/>
</dbReference>
<comment type="caution">
    <text evidence="10">The sequence shown here is derived from an EMBL/GenBank/DDBJ whole genome shotgun (WGS) entry which is preliminary data.</text>
</comment>
<dbReference type="EC" id="2.7.7.7" evidence="1"/>
<keyword evidence="4" id="KW-0548">Nucleotidyltransferase</keyword>
<dbReference type="GO" id="GO:0006261">
    <property type="term" value="P:DNA-templated DNA replication"/>
    <property type="evidence" value="ECO:0007669"/>
    <property type="project" value="TreeGrafter"/>
</dbReference>
<evidence type="ECO:0000256" key="7">
    <source>
        <dbReference type="ARBA" id="ARBA00049244"/>
    </source>
</evidence>
<dbReference type="OrthoDB" id="9809531at2"/>
<dbReference type="GO" id="GO:0009360">
    <property type="term" value="C:DNA polymerase III complex"/>
    <property type="evidence" value="ECO:0007669"/>
    <property type="project" value="InterPro"/>
</dbReference>
<dbReference type="AlphaFoldDB" id="A0A3D9VHU1"/>
<sequence length="415" mass="44717">MRDALVQQEPSTEHGAADGVWADLVGQEPTVAILRAAVQAAADVLSGAPTDGGGSSTSGMTHAWLITGPPGSGRSNAARAFAAALQCERQGCGECGTCRSVLAGTHPDVTLVRTEQLSLRVDEVRELVRKAAMAPVGRRWQVLVVEDADRLTEQAADALLKSLEEPADRTVWLLCAPTVEDVVPTIRSRCRLLVLRTPPAEAVAAVLRRRYDVDPELAMFAARASQGHIGRARALATQPEVRERRQRVLAIPQRLTSLTNCLAAAAELVEMAEEEAQATTAELDAAEKAELEHALGMTRGSGKSATSRHLQSAKKELEEQQRVRAKRMQRDSLDRALLDLVAYYRDVLVVAMGAGGQLVNEELRAEIERHAARTAPDHVLRQIDAILACREAIAANVAPLLAMEEMTIALWGGAR</sequence>
<evidence type="ECO:0000256" key="1">
    <source>
        <dbReference type="ARBA" id="ARBA00012417"/>
    </source>
</evidence>
<evidence type="ECO:0000256" key="6">
    <source>
        <dbReference type="ARBA" id="ARBA00022932"/>
    </source>
</evidence>
<dbReference type="Pfam" id="PF09115">
    <property type="entry name" value="DNApol3-delta_C"/>
    <property type="match status" value="1"/>
</dbReference>
<evidence type="ECO:0000256" key="2">
    <source>
        <dbReference type="ARBA" id="ARBA00014363"/>
    </source>
</evidence>
<gene>
    <name evidence="10" type="ORF">DFJ64_2305</name>
</gene>
<dbReference type="Pfam" id="PF13177">
    <property type="entry name" value="DNA_pol3_delta2"/>
    <property type="match status" value="1"/>
</dbReference>
<dbReference type="InterPro" id="IPR004622">
    <property type="entry name" value="DNA_pol_HolB"/>
</dbReference>
<dbReference type="PANTHER" id="PTHR11669:SF8">
    <property type="entry name" value="DNA POLYMERASE III SUBUNIT DELTA"/>
    <property type="match status" value="1"/>
</dbReference>
<evidence type="ECO:0000256" key="3">
    <source>
        <dbReference type="ARBA" id="ARBA00022679"/>
    </source>
</evidence>
<dbReference type="GO" id="GO:0003887">
    <property type="term" value="F:DNA-directed DNA polymerase activity"/>
    <property type="evidence" value="ECO:0007669"/>
    <property type="project" value="UniProtKB-KW"/>
</dbReference>
<keyword evidence="8" id="KW-0175">Coiled coil</keyword>
<reference evidence="10 11" key="1">
    <citation type="submission" date="2018-08" db="EMBL/GenBank/DDBJ databases">
        <title>Sequencing the genomes of 1000 actinobacteria strains.</title>
        <authorList>
            <person name="Klenk H.-P."/>
        </authorList>
    </citation>
    <scope>NUCLEOTIDE SEQUENCE [LARGE SCALE GENOMIC DNA]</scope>
    <source>
        <strain evidence="10 11">DSM 22891</strain>
    </source>
</reference>
<keyword evidence="11" id="KW-1185">Reference proteome</keyword>
<dbReference type="EMBL" id="QTUC01000001">
    <property type="protein sequence ID" value="REF36871.1"/>
    <property type="molecule type" value="Genomic_DNA"/>
</dbReference>